<evidence type="ECO:0000256" key="13">
    <source>
        <dbReference type="HAMAP-Rule" id="MF_00409"/>
    </source>
</evidence>
<evidence type="ECO:0000256" key="10">
    <source>
        <dbReference type="ARBA" id="ARBA00022840"/>
    </source>
</evidence>
<comment type="caution">
    <text evidence="15">The sequence shown here is derived from an EMBL/GenBank/DDBJ whole genome shotgun (WGS) entry which is preliminary data.</text>
</comment>
<dbReference type="Proteomes" id="UP001273505">
    <property type="component" value="Unassembled WGS sequence"/>
</dbReference>
<dbReference type="HAMAP" id="MF_00409">
    <property type="entry name" value="LpxK"/>
    <property type="match status" value="1"/>
</dbReference>
<evidence type="ECO:0000256" key="12">
    <source>
        <dbReference type="ARBA" id="ARBA00029757"/>
    </source>
</evidence>
<accession>A0ABU4S324</accession>
<keyword evidence="5 13" id="KW-0444">Lipid biosynthesis</keyword>
<dbReference type="EMBL" id="JAXAFO010000034">
    <property type="protein sequence ID" value="MDX6850892.1"/>
    <property type="molecule type" value="Genomic_DNA"/>
</dbReference>
<keyword evidence="6 13" id="KW-0441">Lipid A biosynthesis</keyword>
<evidence type="ECO:0000256" key="4">
    <source>
        <dbReference type="ARBA" id="ARBA00016436"/>
    </source>
</evidence>
<dbReference type="NCBIfam" id="TIGR00682">
    <property type="entry name" value="lpxK"/>
    <property type="match status" value="1"/>
</dbReference>
<comment type="function">
    <text evidence="1 13">Transfers the gamma-phosphate of ATP to the 4'-position of a tetraacyldisaccharide 1-phosphate intermediate (termed DS-1-P) to form tetraacyldisaccharide 1,4'-bis-phosphate (lipid IVA).</text>
</comment>
<sequence>MSNDQEARWLDAWYGGKRWVFWLLPLEGLFRVISFVRRAFIRRFRQKKLPVPVIVVGNLSVGGTGKTPVIIALVNHLQTRGFKVGVVSRGYGSRAPEYPYVVTAASSAEQAGDEPLSIWRATGCAVCIDANRVAAARTLVQSGCTVLLSDDGLQHYRLGRDIEIAVLDAARGMGNGHCLPVGPLREAQARLQEVDFVVANQTQLDGEVAVAPGAYHMRLQPRHWFRVKNLERLALDAVPSGSRVHAVAGIGNPQRFFDTLARLNLAPQPHIYPDHHAFTAANFSFNTRLPVVMTSKDAVKCQSFAKPDWLALEVEAVIDKKFWPALDAALSALSGSQQVTAKGSNL</sequence>
<keyword evidence="10 13" id="KW-0067">ATP-binding</keyword>
<dbReference type="InterPro" id="IPR027417">
    <property type="entry name" value="P-loop_NTPase"/>
</dbReference>
<dbReference type="RefSeq" id="WP_302723338.1">
    <property type="nucleotide sequence ID" value="NZ_JAULRU010000610.1"/>
</dbReference>
<evidence type="ECO:0000256" key="6">
    <source>
        <dbReference type="ARBA" id="ARBA00022556"/>
    </source>
</evidence>
<keyword evidence="16" id="KW-1185">Reference proteome</keyword>
<organism evidence="15 16">
    <name type="scientific">Gilvimarinus gilvus</name>
    <dbReference type="NCBI Taxonomy" id="3058038"/>
    <lineage>
        <taxon>Bacteria</taxon>
        <taxon>Pseudomonadati</taxon>
        <taxon>Pseudomonadota</taxon>
        <taxon>Gammaproteobacteria</taxon>
        <taxon>Cellvibrionales</taxon>
        <taxon>Cellvibrionaceae</taxon>
        <taxon>Gilvimarinus</taxon>
    </lineage>
</organism>
<proteinExistence type="inferred from homology"/>
<evidence type="ECO:0000256" key="2">
    <source>
        <dbReference type="ARBA" id="ARBA00004870"/>
    </source>
</evidence>
<evidence type="ECO:0000313" key="15">
    <source>
        <dbReference type="EMBL" id="MDX6850892.1"/>
    </source>
</evidence>
<keyword evidence="14" id="KW-0472">Membrane</keyword>
<keyword evidence="14" id="KW-0812">Transmembrane</keyword>
<keyword evidence="11 13" id="KW-0443">Lipid metabolism</keyword>
<comment type="similarity">
    <text evidence="13">Belongs to the LpxK family.</text>
</comment>
<dbReference type="InterPro" id="IPR003758">
    <property type="entry name" value="LpxK"/>
</dbReference>
<evidence type="ECO:0000256" key="1">
    <source>
        <dbReference type="ARBA" id="ARBA00002274"/>
    </source>
</evidence>
<keyword evidence="14" id="KW-1133">Transmembrane helix</keyword>
<dbReference type="PANTHER" id="PTHR42724:SF1">
    <property type="entry name" value="TETRAACYLDISACCHARIDE 4'-KINASE, MITOCHONDRIAL-RELATED"/>
    <property type="match status" value="1"/>
</dbReference>
<evidence type="ECO:0000256" key="11">
    <source>
        <dbReference type="ARBA" id="ARBA00023098"/>
    </source>
</evidence>
<evidence type="ECO:0000256" key="14">
    <source>
        <dbReference type="SAM" id="Phobius"/>
    </source>
</evidence>
<keyword evidence="7 13" id="KW-0808">Transferase</keyword>
<reference evidence="15 16" key="1">
    <citation type="submission" date="2023-11" db="EMBL/GenBank/DDBJ databases">
        <title>Gilvimarinus fulvus sp. nov., isolated from the surface of Kelp.</title>
        <authorList>
            <person name="Sun Y.Y."/>
            <person name="Gong Y."/>
            <person name="Du Z.J."/>
        </authorList>
    </citation>
    <scope>NUCLEOTIDE SEQUENCE [LARGE SCALE GENOMIC DNA]</scope>
    <source>
        <strain evidence="15 16">SDUM040013</strain>
    </source>
</reference>
<evidence type="ECO:0000256" key="9">
    <source>
        <dbReference type="ARBA" id="ARBA00022777"/>
    </source>
</evidence>
<dbReference type="Pfam" id="PF02606">
    <property type="entry name" value="LpxK"/>
    <property type="match status" value="1"/>
</dbReference>
<evidence type="ECO:0000256" key="8">
    <source>
        <dbReference type="ARBA" id="ARBA00022741"/>
    </source>
</evidence>
<keyword evidence="9 13" id="KW-0418">Kinase</keyword>
<comment type="pathway">
    <text evidence="2 13">Glycolipid biosynthesis; lipid IV(A) biosynthesis; lipid IV(A) from (3R)-3-hydroxytetradecanoyl-[acyl-carrier-protein] and UDP-N-acetyl-alpha-D-glucosamine: step 6/6.</text>
</comment>
<feature type="transmembrane region" description="Helical" evidence="14">
    <location>
        <begin position="20"/>
        <end position="40"/>
    </location>
</feature>
<feature type="binding site" evidence="13">
    <location>
        <begin position="60"/>
        <end position="67"/>
    </location>
    <ligand>
        <name>ATP</name>
        <dbReference type="ChEBI" id="CHEBI:30616"/>
    </ligand>
</feature>
<evidence type="ECO:0000256" key="3">
    <source>
        <dbReference type="ARBA" id="ARBA00012071"/>
    </source>
</evidence>
<dbReference type="EC" id="2.7.1.130" evidence="3 13"/>
<evidence type="ECO:0000313" key="16">
    <source>
        <dbReference type="Proteomes" id="UP001273505"/>
    </source>
</evidence>
<comment type="catalytic activity">
    <reaction evidence="13">
        <text>a lipid A disaccharide + ATP = a lipid IVA + ADP + H(+)</text>
        <dbReference type="Rhea" id="RHEA:67840"/>
        <dbReference type="ChEBI" id="CHEBI:15378"/>
        <dbReference type="ChEBI" id="CHEBI:30616"/>
        <dbReference type="ChEBI" id="CHEBI:176343"/>
        <dbReference type="ChEBI" id="CHEBI:176425"/>
        <dbReference type="ChEBI" id="CHEBI:456216"/>
        <dbReference type="EC" id="2.7.1.130"/>
    </reaction>
</comment>
<dbReference type="SUPFAM" id="SSF52540">
    <property type="entry name" value="P-loop containing nucleoside triphosphate hydrolases"/>
    <property type="match status" value="1"/>
</dbReference>
<dbReference type="GO" id="GO:0009029">
    <property type="term" value="F:lipid-A 4'-kinase activity"/>
    <property type="evidence" value="ECO:0007669"/>
    <property type="project" value="UniProtKB-EC"/>
</dbReference>
<protein>
    <recommendedName>
        <fullName evidence="4 13">Tetraacyldisaccharide 4'-kinase</fullName>
        <ecNumber evidence="3 13">2.7.1.130</ecNumber>
    </recommendedName>
    <alternativeName>
        <fullName evidence="12 13">Lipid A 4'-kinase</fullName>
    </alternativeName>
</protein>
<evidence type="ECO:0000256" key="7">
    <source>
        <dbReference type="ARBA" id="ARBA00022679"/>
    </source>
</evidence>
<dbReference type="PANTHER" id="PTHR42724">
    <property type="entry name" value="TETRAACYLDISACCHARIDE 4'-KINASE"/>
    <property type="match status" value="1"/>
</dbReference>
<gene>
    <name evidence="13 15" type="primary">lpxK</name>
    <name evidence="15" type="ORF">SCD92_16070</name>
</gene>
<name>A0ABU4S324_9GAMM</name>
<keyword evidence="8 13" id="KW-0547">Nucleotide-binding</keyword>
<evidence type="ECO:0000256" key="5">
    <source>
        <dbReference type="ARBA" id="ARBA00022516"/>
    </source>
</evidence>